<name>A0A1I3W1H3_9HYPH</name>
<dbReference type="FunFam" id="3.40.1010.10:FF:000007">
    <property type="entry name" value="Ribosomal RNA small subunit methyltransferase I"/>
    <property type="match status" value="1"/>
</dbReference>
<evidence type="ECO:0000256" key="2">
    <source>
        <dbReference type="ARBA" id="ARBA00022552"/>
    </source>
</evidence>
<dbReference type="NCBIfam" id="TIGR00096">
    <property type="entry name" value="16S rRNA (cytidine(1402)-2'-O)-methyltransferase"/>
    <property type="match status" value="1"/>
</dbReference>
<dbReference type="GO" id="GO:0070677">
    <property type="term" value="F:rRNA (cytosine-2'-O-)-methyltransferase activity"/>
    <property type="evidence" value="ECO:0007669"/>
    <property type="project" value="UniProtKB-UniRule"/>
</dbReference>
<evidence type="ECO:0000259" key="9">
    <source>
        <dbReference type="Pfam" id="PF23016"/>
    </source>
</evidence>
<dbReference type="STRING" id="1612308.SAMN05444581_101257"/>
<evidence type="ECO:0000256" key="5">
    <source>
        <dbReference type="ARBA" id="ARBA00022691"/>
    </source>
</evidence>
<comment type="subcellular location">
    <subcellularLocation>
        <location evidence="6">Cytoplasm</location>
    </subcellularLocation>
</comment>
<dbReference type="AlphaFoldDB" id="A0A1I3W1H3"/>
<evidence type="ECO:0000256" key="3">
    <source>
        <dbReference type="ARBA" id="ARBA00022603"/>
    </source>
</evidence>
<dbReference type="Proteomes" id="UP000198755">
    <property type="component" value="Unassembled WGS sequence"/>
</dbReference>
<dbReference type="Gene3D" id="3.30.950.10">
    <property type="entry name" value="Methyltransferase, Cobalt-precorrin-4 Transmethylase, Domain 2"/>
    <property type="match status" value="1"/>
</dbReference>
<dbReference type="InterPro" id="IPR008189">
    <property type="entry name" value="rRNA_ssu_MeTfrase_I"/>
</dbReference>
<dbReference type="PANTHER" id="PTHR46111:SF1">
    <property type="entry name" value="RIBOSOMAL RNA SMALL SUBUNIT METHYLTRANSFERASE I"/>
    <property type="match status" value="1"/>
</dbReference>
<feature type="compositionally biased region" description="Basic residues" evidence="7">
    <location>
        <begin position="1"/>
        <end position="10"/>
    </location>
</feature>
<comment type="function">
    <text evidence="6">Catalyzes the 2'-O-methylation of the ribose of cytidine 1402 (C1402) in 16S rRNA.</text>
</comment>
<organism evidence="10 11">
    <name type="scientific">Methylocapsa palsarum</name>
    <dbReference type="NCBI Taxonomy" id="1612308"/>
    <lineage>
        <taxon>Bacteria</taxon>
        <taxon>Pseudomonadati</taxon>
        <taxon>Pseudomonadota</taxon>
        <taxon>Alphaproteobacteria</taxon>
        <taxon>Hyphomicrobiales</taxon>
        <taxon>Beijerinckiaceae</taxon>
        <taxon>Methylocapsa</taxon>
    </lineage>
</organism>
<dbReference type="OrthoDB" id="9809084at2"/>
<dbReference type="RefSeq" id="WP_091676298.1">
    <property type="nucleotide sequence ID" value="NZ_FOSN01000001.1"/>
</dbReference>
<dbReference type="PIRSF" id="PIRSF005917">
    <property type="entry name" value="MTase_YraL"/>
    <property type="match status" value="1"/>
</dbReference>
<keyword evidence="5 6" id="KW-0949">S-adenosyl-L-methionine</keyword>
<dbReference type="Pfam" id="PF00590">
    <property type="entry name" value="TP_methylase"/>
    <property type="match status" value="1"/>
</dbReference>
<keyword evidence="11" id="KW-1185">Reference proteome</keyword>
<dbReference type="InterPro" id="IPR053910">
    <property type="entry name" value="RsmI_HTH"/>
</dbReference>
<gene>
    <name evidence="6" type="primary">rsmI</name>
    <name evidence="10" type="ORF">SAMN05444581_101257</name>
</gene>
<accession>A0A1I3W1H3</accession>
<evidence type="ECO:0000313" key="10">
    <source>
        <dbReference type="EMBL" id="SFK01033.1"/>
    </source>
</evidence>
<dbReference type="CDD" id="cd11648">
    <property type="entry name" value="RsmI"/>
    <property type="match status" value="1"/>
</dbReference>
<evidence type="ECO:0000256" key="6">
    <source>
        <dbReference type="HAMAP-Rule" id="MF_01877"/>
    </source>
</evidence>
<feature type="domain" description="Tetrapyrrole methylase" evidence="8">
    <location>
        <begin position="44"/>
        <end position="243"/>
    </location>
</feature>
<comment type="catalytic activity">
    <reaction evidence="6">
        <text>cytidine(1402) in 16S rRNA + S-adenosyl-L-methionine = 2'-O-methylcytidine(1402) in 16S rRNA + S-adenosyl-L-homocysteine + H(+)</text>
        <dbReference type="Rhea" id="RHEA:42924"/>
        <dbReference type="Rhea" id="RHEA-COMP:10285"/>
        <dbReference type="Rhea" id="RHEA-COMP:10286"/>
        <dbReference type="ChEBI" id="CHEBI:15378"/>
        <dbReference type="ChEBI" id="CHEBI:57856"/>
        <dbReference type="ChEBI" id="CHEBI:59789"/>
        <dbReference type="ChEBI" id="CHEBI:74495"/>
        <dbReference type="ChEBI" id="CHEBI:82748"/>
        <dbReference type="EC" id="2.1.1.198"/>
    </reaction>
</comment>
<dbReference type="HAMAP" id="MF_01877">
    <property type="entry name" value="16SrRNA_methyltr_I"/>
    <property type="match status" value="1"/>
</dbReference>
<protein>
    <recommendedName>
        <fullName evidence="6">Ribosomal RNA small subunit methyltransferase I</fullName>
        <ecNumber evidence="6">2.1.1.198</ecNumber>
    </recommendedName>
    <alternativeName>
        <fullName evidence="6">16S rRNA 2'-O-ribose C1402 methyltransferase</fullName>
    </alternativeName>
    <alternativeName>
        <fullName evidence="6">rRNA (cytidine-2'-O-)-methyltransferase RsmI</fullName>
    </alternativeName>
</protein>
<keyword evidence="3 6" id="KW-0489">Methyltransferase</keyword>
<dbReference type="GO" id="GO:0005737">
    <property type="term" value="C:cytoplasm"/>
    <property type="evidence" value="ECO:0007669"/>
    <property type="project" value="UniProtKB-SubCell"/>
</dbReference>
<dbReference type="InterPro" id="IPR014776">
    <property type="entry name" value="4pyrrole_Mease_sub2"/>
</dbReference>
<evidence type="ECO:0000256" key="1">
    <source>
        <dbReference type="ARBA" id="ARBA00022490"/>
    </source>
</evidence>
<dbReference type="EC" id="2.1.1.198" evidence="6"/>
<dbReference type="InterPro" id="IPR018063">
    <property type="entry name" value="SAM_MeTrfase_RsmI_CS"/>
</dbReference>
<dbReference type="EMBL" id="FOSN01000001">
    <property type="protein sequence ID" value="SFK01033.1"/>
    <property type="molecule type" value="Genomic_DNA"/>
</dbReference>
<keyword evidence="2 6" id="KW-0698">rRNA processing</keyword>
<dbReference type="FunFam" id="3.30.950.10:FF:000002">
    <property type="entry name" value="Ribosomal RNA small subunit methyltransferase I"/>
    <property type="match status" value="1"/>
</dbReference>
<keyword evidence="4 6" id="KW-0808">Transferase</keyword>
<dbReference type="Gene3D" id="3.40.1010.10">
    <property type="entry name" value="Cobalt-precorrin-4 Transmethylase, Domain 1"/>
    <property type="match status" value="1"/>
</dbReference>
<dbReference type="PROSITE" id="PS01296">
    <property type="entry name" value="RSMI"/>
    <property type="match status" value="1"/>
</dbReference>
<reference evidence="10 11" key="1">
    <citation type="submission" date="2016-10" db="EMBL/GenBank/DDBJ databases">
        <authorList>
            <person name="de Groot N.N."/>
        </authorList>
    </citation>
    <scope>NUCLEOTIDE SEQUENCE [LARGE SCALE GENOMIC DNA]</scope>
    <source>
        <strain evidence="10 11">NE2</strain>
    </source>
</reference>
<dbReference type="SUPFAM" id="SSF53790">
    <property type="entry name" value="Tetrapyrrole methylase"/>
    <property type="match status" value="1"/>
</dbReference>
<sequence length="321" mass="33350">MSASSAHRRDRGVDAPAAAAERSAPGGFTAFGLRAEAEPIRKGLHVVATPIGNLGDISFRALATLASADAVIAEDTRVTKTLLAHYGIATPLVAYHEHNAAVMRPHLLARLAGGAALALVSDAGTPLISDPGFKLVAEALALGIEVVSVPGASAVLAALVVAGLPTDRFFFEGFLPPKSGPRRQRIAELAPIPGTLVFFESPRRLAEMLTDLAAVLGSRDAAIARELTKHFETVRRGSLTDLAAALTEEPPPKGEIVVLVGPPGAEGPTETQDQVDLKLGKALETLSVKDAAAVVSAETGQPRRKVYARAIELSALSARGR</sequence>
<feature type="domain" description="RsmI HTH" evidence="9">
    <location>
        <begin position="273"/>
        <end position="313"/>
    </location>
</feature>
<dbReference type="InterPro" id="IPR035996">
    <property type="entry name" value="4pyrrol_Methylase_sf"/>
</dbReference>
<keyword evidence="1 6" id="KW-0963">Cytoplasm</keyword>
<dbReference type="Pfam" id="PF23016">
    <property type="entry name" value="RsmI_C"/>
    <property type="match status" value="1"/>
</dbReference>
<dbReference type="InterPro" id="IPR000878">
    <property type="entry name" value="4pyrrol_Mease"/>
</dbReference>
<comment type="similarity">
    <text evidence="6">Belongs to the methyltransferase superfamily. RsmI family.</text>
</comment>
<proteinExistence type="inferred from homology"/>
<evidence type="ECO:0000313" key="11">
    <source>
        <dbReference type="Proteomes" id="UP000198755"/>
    </source>
</evidence>
<dbReference type="PANTHER" id="PTHR46111">
    <property type="entry name" value="RIBOSOMAL RNA SMALL SUBUNIT METHYLTRANSFERASE I"/>
    <property type="match status" value="1"/>
</dbReference>
<dbReference type="InterPro" id="IPR014777">
    <property type="entry name" value="4pyrrole_Mease_sub1"/>
</dbReference>
<feature type="region of interest" description="Disordered" evidence="7">
    <location>
        <begin position="1"/>
        <end position="21"/>
    </location>
</feature>
<evidence type="ECO:0000259" key="8">
    <source>
        <dbReference type="Pfam" id="PF00590"/>
    </source>
</evidence>
<evidence type="ECO:0000256" key="4">
    <source>
        <dbReference type="ARBA" id="ARBA00022679"/>
    </source>
</evidence>
<evidence type="ECO:0000256" key="7">
    <source>
        <dbReference type="SAM" id="MobiDB-lite"/>
    </source>
</evidence>